<organism evidence="2 3">
    <name type="scientific">Olivibacter ginsenosidimutans</name>
    <dbReference type="NCBI Taxonomy" id="1176537"/>
    <lineage>
        <taxon>Bacteria</taxon>
        <taxon>Pseudomonadati</taxon>
        <taxon>Bacteroidota</taxon>
        <taxon>Sphingobacteriia</taxon>
        <taxon>Sphingobacteriales</taxon>
        <taxon>Sphingobacteriaceae</taxon>
        <taxon>Olivibacter</taxon>
    </lineage>
</organism>
<reference evidence="3" key="1">
    <citation type="journal article" date="2019" name="Int. J. Syst. Evol. Microbiol.">
        <title>The Global Catalogue of Microorganisms (GCM) 10K type strain sequencing project: providing services to taxonomists for standard genome sequencing and annotation.</title>
        <authorList>
            <consortium name="The Broad Institute Genomics Platform"/>
            <consortium name="The Broad Institute Genome Sequencing Center for Infectious Disease"/>
            <person name="Wu L."/>
            <person name="Ma J."/>
        </authorList>
    </citation>
    <scope>NUCLEOTIDE SEQUENCE [LARGE SCALE GENOMIC DNA]</scope>
    <source>
        <strain evidence="3">JCM 18200</strain>
    </source>
</reference>
<proteinExistence type="predicted"/>
<protein>
    <recommendedName>
        <fullName evidence="1">DUF5683 domain-containing protein</fullName>
    </recommendedName>
</protein>
<name>A0ABP9BR69_9SPHI</name>
<sequence length="247" mass="27821">MLSIRLFLFFLLLAVSGFPLLAQVPDSIRTPADQISKDSLNMTDTTNLPSKEQPKKKKGLFKGLFKSDEAEADTTKPKIYKDSARLALENLTKQAARRSAVLPGWGQLFNGGWGYVKAPIVWAGFGGLGYSFVFANNNYQETLAEVRQRLENQDIPLNPKYETAPTDWLIGAKDFYRRNRDLTILLTVGWYALNIIDAYIDAKFKRYDISEDLTFQLKPTLLEPPRMGLFASGNMPVVGLKATFTIR</sequence>
<evidence type="ECO:0000259" key="1">
    <source>
        <dbReference type="Pfam" id="PF18935"/>
    </source>
</evidence>
<feature type="domain" description="DUF5683" evidence="1">
    <location>
        <begin position="93"/>
        <end position="228"/>
    </location>
</feature>
<gene>
    <name evidence="2" type="ORF">GCM10023231_29710</name>
</gene>
<dbReference type="Pfam" id="PF18935">
    <property type="entry name" value="DUF5683"/>
    <property type="match status" value="1"/>
</dbReference>
<dbReference type="RefSeq" id="WP_345232600.1">
    <property type="nucleotide sequence ID" value="NZ_BAABIQ010000040.1"/>
</dbReference>
<dbReference type="InterPro" id="IPR043738">
    <property type="entry name" value="DUF5683"/>
</dbReference>
<keyword evidence="3" id="KW-1185">Reference proteome</keyword>
<accession>A0ABP9BR69</accession>
<evidence type="ECO:0000313" key="2">
    <source>
        <dbReference type="EMBL" id="GAA4799018.1"/>
    </source>
</evidence>
<comment type="caution">
    <text evidence="2">The sequence shown here is derived from an EMBL/GenBank/DDBJ whole genome shotgun (WGS) entry which is preliminary data.</text>
</comment>
<dbReference type="EMBL" id="BAABIQ010000040">
    <property type="protein sequence ID" value="GAA4799018.1"/>
    <property type="molecule type" value="Genomic_DNA"/>
</dbReference>
<dbReference type="Proteomes" id="UP001501411">
    <property type="component" value="Unassembled WGS sequence"/>
</dbReference>
<evidence type="ECO:0000313" key="3">
    <source>
        <dbReference type="Proteomes" id="UP001501411"/>
    </source>
</evidence>